<feature type="region of interest" description="Disordered" evidence="1">
    <location>
        <begin position="265"/>
        <end position="284"/>
    </location>
</feature>
<proteinExistence type="predicted"/>
<name>A0A7H0SRR0_9CORY</name>
<keyword evidence="2" id="KW-0472">Membrane</keyword>
<feature type="transmembrane region" description="Helical" evidence="2">
    <location>
        <begin position="241"/>
        <end position="259"/>
    </location>
</feature>
<reference evidence="3 4" key="1">
    <citation type="submission" date="2019-12" db="EMBL/GenBank/DDBJ databases">
        <title>Corynebacterium sp. nov., isolated from feces of the Anser Albifrons in China.</title>
        <authorList>
            <person name="Liu Q."/>
        </authorList>
    </citation>
    <scope>NUCLEOTIDE SEQUENCE [LARGE SCALE GENOMIC DNA]</scope>
    <source>
        <strain evidence="3 4">4H37-19</strain>
    </source>
</reference>
<keyword evidence="4" id="KW-1185">Reference proteome</keyword>
<gene>
    <name evidence="3" type="ORF">GP475_11775</name>
</gene>
<dbReference type="RefSeq" id="WP_187974546.1">
    <property type="nucleotide sequence ID" value="NZ_CP046884.1"/>
</dbReference>
<evidence type="ECO:0000313" key="4">
    <source>
        <dbReference type="Proteomes" id="UP000516320"/>
    </source>
</evidence>
<dbReference type="EMBL" id="CP046884">
    <property type="protein sequence ID" value="QNQ91235.1"/>
    <property type="molecule type" value="Genomic_DNA"/>
</dbReference>
<dbReference type="KEGG" id="cpoy:GP475_11775"/>
<evidence type="ECO:0000256" key="1">
    <source>
        <dbReference type="SAM" id="MobiDB-lite"/>
    </source>
</evidence>
<dbReference type="Proteomes" id="UP000516320">
    <property type="component" value="Chromosome"/>
</dbReference>
<organism evidence="3 4">
    <name type="scientific">Corynebacterium poyangense</name>
    <dbReference type="NCBI Taxonomy" id="2684405"/>
    <lineage>
        <taxon>Bacteria</taxon>
        <taxon>Bacillati</taxon>
        <taxon>Actinomycetota</taxon>
        <taxon>Actinomycetes</taxon>
        <taxon>Mycobacteriales</taxon>
        <taxon>Corynebacteriaceae</taxon>
        <taxon>Corynebacterium</taxon>
    </lineage>
</organism>
<sequence length="284" mass="33117">MESWKFHHPTHGLYEVQLGYDKEFAHEYPDWPVKAEQIRDFEPVPVHAGWIRRLRLWRANPPRRVQILHESQPVLRLERVPQGRQSLEPQDVDQLHSPMGAVPGKPMLVFQRTKDSQVLSLTYKEAQELVECDPPPGSRGEKYLRALRSSRLKRFIYPVVLGLGKSFWAIFLLVIMPILGKYLDPLIEWFLSFLPDFPALPSPPEIWIPIPYFPDIWLPTFELPQWQVPAWVSAVMEYRRIWLPLLLGIGAGVTALRNHRKSEEFKRKRQLAAPDQSSENSAPR</sequence>
<protein>
    <submittedName>
        <fullName evidence="3">Uncharacterized protein</fullName>
    </submittedName>
</protein>
<dbReference type="AlphaFoldDB" id="A0A7H0SRR0"/>
<keyword evidence="2" id="KW-1133">Transmembrane helix</keyword>
<keyword evidence="2" id="KW-0812">Transmembrane</keyword>
<evidence type="ECO:0000313" key="3">
    <source>
        <dbReference type="EMBL" id="QNQ91235.1"/>
    </source>
</evidence>
<accession>A0A7H0SRR0</accession>
<feature type="compositionally biased region" description="Polar residues" evidence="1">
    <location>
        <begin position="275"/>
        <end position="284"/>
    </location>
</feature>
<evidence type="ECO:0000256" key="2">
    <source>
        <dbReference type="SAM" id="Phobius"/>
    </source>
</evidence>
<feature type="transmembrane region" description="Helical" evidence="2">
    <location>
        <begin position="155"/>
        <end position="179"/>
    </location>
</feature>